<dbReference type="SUPFAM" id="SSF55874">
    <property type="entry name" value="ATPase domain of HSP90 chaperone/DNA topoisomerase II/histidine kinase"/>
    <property type="match status" value="1"/>
</dbReference>
<dbReference type="InterPro" id="IPR036890">
    <property type="entry name" value="HATPase_C_sf"/>
</dbReference>
<dbReference type="GO" id="GO:0005524">
    <property type="term" value="F:ATP binding"/>
    <property type="evidence" value="ECO:0007669"/>
    <property type="project" value="UniProtKB-KW"/>
</dbReference>
<organism evidence="10 11">
    <name type="scientific">Croceitalea dokdonensis DOKDO 023</name>
    <dbReference type="NCBI Taxonomy" id="1300341"/>
    <lineage>
        <taxon>Bacteria</taxon>
        <taxon>Pseudomonadati</taxon>
        <taxon>Bacteroidota</taxon>
        <taxon>Flavobacteriia</taxon>
        <taxon>Flavobacteriales</taxon>
        <taxon>Flavobacteriaceae</taxon>
        <taxon>Croceitalea</taxon>
    </lineage>
</organism>
<dbReference type="PANTHER" id="PTHR43065:SF10">
    <property type="entry name" value="PEROXIDE STRESS-ACTIVATED HISTIDINE KINASE MAK3"/>
    <property type="match status" value="1"/>
</dbReference>
<evidence type="ECO:0000256" key="1">
    <source>
        <dbReference type="ARBA" id="ARBA00000085"/>
    </source>
</evidence>
<dbReference type="Gene3D" id="1.10.287.130">
    <property type="match status" value="1"/>
</dbReference>
<evidence type="ECO:0000256" key="6">
    <source>
        <dbReference type="ARBA" id="ARBA00022777"/>
    </source>
</evidence>
<dbReference type="OrthoDB" id="9806995at2"/>
<dbReference type="AlphaFoldDB" id="A0A0P7B1U6"/>
<dbReference type="CDD" id="cd00082">
    <property type="entry name" value="HisKA"/>
    <property type="match status" value="1"/>
</dbReference>
<keyword evidence="8" id="KW-0902">Two-component regulatory system</keyword>
<dbReference type="EC" id="2.7.13.3" evidence="2"/>
<comment type="caution">
    <text evidence="10">The sequence shown here is derived from an EMBL/GenBank/DDBJ whole genome shotgun (WGS) entry which is preliminary data.</text>
</comment>
<evidence type="ECO:0000259" key="9">
    <source>
        <dbReference type="PROSITE" id="PS50109"/>
    </source>
</evidence>
<name>A0A0P7B1U6_9FLAO</name>
<evidence type="ECO:0000256" key="4">
    <source>
        <dbReference type="ARBA" id="ARBA00022679"/>
    </source>
</evidence>
<dbReference type="PANTHER" id="PTHR43065">
    <property type="entry name" value="SENSOR HISTIDINE KINASE"/>
    <property type="match status" value="1"/>
</dbReference>
<comment type="catalytic activity">
    <reaction evidence="1">
        <text>ATP + protein L-histidine = ADP + protein N-phospho-L-histidine.</text>
        <dbReference type="EC" id="2.7.13.3"/>
    </reaction>
</comment>
<dbReference type="PRINTS" id="PR00344">
    <property type="entry name" value="BCTRLSENSOR"/>
</dbReference>
<dbReference type="Proteomes" id="UP000050280">
    <property type="component" value="Unassembled WGS sequence"/>
</dbReference>
<dbReference type="STRING" id="1300341.I595_1651"/>
<dbReference type="Gene3D" id="3.30.565.10">
    <property type="entry name" value="Histidine kinase-like ATPase, C-terminal domain"/>
    <property type="match status" value="1"/>
</dbReference>
<reference evidence="10 11" key="1">
    <citation type="submission" date="2015-09" db="EMBL/GenBank/DDBJ databases">
        <title>Genome sequence of the marine flavobacterium Croceitalea dokdonensis DOKDO 023 that contains proton- and sodium-pumping rhodopsins.</title>
        <authorList>
            <person name="Kwon S.-K."/>
            <person name="Lee H.K."/>
            <person name="Kwak M.-J."/>
            <person name="Kim J.F."/>
        </authorList>
    </citation>
    <scope>NUCLEOTIDE SEQUENCE [LARGE SCALE GENOMIC DNA]</scope>
    <source>
        <strain evidence="10 11">DOKDO 023</strain>
    </source>
</reference>
<evidence type="ECO:0000313" key="10">
    <source>
        <dbReference type="EMBL" id="KPM32003.1"/>
    </source>
</evidence>
<keyword evidence="3" id="KW-0597">Phosphoprotein</keyword>
<keyword evidence="7" id="KW-0067">ATP-binding</keyword>
<dbReference type="InterPro" id="IPR003661">
    <property type="entry name" value="HisK_dim/P_dom"/>
</dbReference>
<dbReference type="PROSITE" id="PS50109">
    <property type="entry name" value="HIS_KIN"/>
    <property type="match status" value="1"/>
</dbReference>
<evidence type="ECO:0000313" key="11">
    <source>
        <dbReference type="Proteomes" id="UP000050280"/>
    </source>
</evidence>
<dbReference type="Pfam" id="PF02518">
    <property type="entry name" value="HATPase_c"/>
    <property type="match status" value="1"/>
</dbReference>
<keyword evidence="4" id="KW-0808">Transferase</keyword>
<accession>A0A0P7B1U6</accession>
<keyword evidence="11" id="KW-1185">Reference proteome</keyword>
<dbReference type="SUPFAM" id="SSF47384">
    <property type="entry name" value="Homodimeric domain of signal transducing histidine kinase"/>
    <property type="match status" value="1"/>
</dbReference>
<dbReference type="EMBL" id="LDJX01000003">
    <property type="protein sequence ID" value="KPM32003.1"/>
    <property type="molecule type" value="Genomic_DNA"/>
</dbReference>
<dbReference type="FunFam" id="3.30.565.10:FF:000006">
    <property type="entry name" value="Sensor histidine kinase WalK"/>
    <property type="match status" value="1"/>
</dbReference>
<dbReference type="GO" id="GO:0000155">
    <property type="term" value="F:phosphorelay sensor kinase activity"/>
    <property type="evidence" value="ECO:0007669"/>
    <property type="project" value="InterPro"/>
</dbReference>
<dbReference type="PATRIC" id="fig|1300341.3.peg.1839"/>
<dbReference type="SMART" id="SM00388">
    <property type="entry name" value="HisKA"/>
    <property type="match status" value="1"/>
</dbReference>
<keyword evidence="5" id="KW-0547">Nucleotide-binding</keyword>
<evidence type="ECO:0000256" key="3">
    <source>
        <dbReference type="ARBA" id="ARBA00022553"/>
    </source>
</evidence>
<feature type="domain" description="Histidine kinase" evidence="9">
    <location>
        <begin position="155"/>
        <end position="362"/>
    </location>
</feature>
<protein>
    <recommendedName>
        <fullName evidence="2">histidine kinase</fullName>
        <ecNumber evidence="2">2.7.13.3</ecNumber>
    </recommendedName>
</protein>
<dbReference type="InterPro" id="IPR003594">
    <property type="entry name" value="HATPase_dom"/>
</dbReference>
<evidence type="ECO:0000256" key="5">
    <source>
        <dbReference type="ARBA" id="ARBA00022741"/>
    </source>
</evidence>
<dbReference type="InterPro" id="IPR004358">
    <property type="entry name" value="Sig_transdc_His_kin-like_C"/>
</dbReference>
<evidence type="ECO:0000256" key="8">
    <source>
        <dbReference type="ARBA" id="ARBA00023012"/>
    </source>
</evidence>
<dbReference type="InterPro" id="IPR005467">
    <property type="entry name" value="His_kinase_dom"/>
</dbReference>
<gene>
    <name evidence="10" type="ORF">I595_1651</name>
</gene>
<dbReference type="InterPro" id="IPR036097">
    <property type="entry name" value="HisK_dim/P_sf"/>
</dbReference>
<evidence type="ECO:0000256" key="7">
    <source>
        <dbReference type="ARBA" id="ARBA00022840"/>
    </source>
</evidence>
<proteinExistence type="predicted"/>
<evidence type="ECO:0000256" key="2">
    <source>
        <dbReference type="ARBA" id="ARBA00012438"/>
    </source>
</evidence>
<dbReference type="Pfam" id="PF00512">
    <property type="entry name" value="HisKA"/>
    <property type="match status" value="1"/>
</dbReference>
<dbReference type="SMART" id="SM00387">
    <property type="entry name" value="HATPase_c"/>
    <property type="match status" value="1"/>
</dbReference>
<sequence>MVSTEAKLKERVKELTCLYEVTSIIVNSDYDQLHTSLEAILYCLKRGWQFNEDAEASLTASGYEVRTDNYDIDRVTLTSDIKVFNKVDGQITIGYPAGKYKLTDFLAEEQTLLNNISLAVGNLLERKQIRDSEAATRRQMERADRLHILGEITAGIAHELNTPLANILGFAELLKEKVKNEDNVRDLQKIMDNTIFSREIVKKLMFFACEMPQEMKVVELIPTVENVLKLLKPQLGAKNIQLKKTFTEKPIFLRADTVQLTQVLFNLIMNAAYYSPEGGTIKIDISQKGQHIHITISDQGVGIDPKLAEKVFEPFFTTKPIGDGSGLGLSVVHGIISSHKGTIAHTPNDPKGTIFTINLPKL</sequence>
<keyword evidence="6 10" id="KW-0418">Kinase</keyword>
<dbReference type="RefSeq" id="WP_054558822.1">
    <property type="nucleotide sequence ID" value="NZ_LDJX01000003.1"/>
</dbReference>